<keyword evidence="2" id="KW-1185">Reference proteome</keyword>
<dbReference type="EMBL" id="AZBU02000010">
    <property type="protein sequence ID" value="TKR63564.1"/>
    <property type="molecule type" value="Genomic_DNA"/>
</dbReference>
<proteinExistence type="predicted"/>
<gene>
    <name evidence="1" type="ORF">L596_027377</name>
</gene>
<evidence type="ECO:0000313" key="2">
    <source>
        <dbReference type="Proteomes" id="UP000298663"/>
    </source>
</evidence>
<reference evidence="1 2" key="1">
    <citation type="journal article" date="2015" name="Genome Biol.">
        <title>Comparative genomics of Steinernema reveals deeply conserved gene regulatory networks.</title>
        <authorList>
            <person name="Dillman A.R."/>
            <person name="Macchietto M."/>
            <person name="Porter C.F."/>
            <person name="Rogers A."/>
            <person name="Williams B."/>
            <person name="Antoshechkin I."/>
            <person name="Lee M.M."/>
            <person name="Goodwin Z."/>
            <person name="Lu X."/>
            <person name="Lewis E.E."/>
            <person name="Goodrich-Blair H."/>
            <person name="Stock S.P."/>
            <person name="Adams B.J."/>
            <person name="Sternberg P.W."/>
            <person name="Mortazavi A."/>
        </authorList>
    </citation>
    <scope>NUCLEOTIDE SEQUENCE [LARGE SCALE GENOMIC DNA]</scope>
    <source>
        <strain evidence="1 2">ALL</strain>
    </source>
</reference>
<evidence type="ECO:0000313" key="1">
    <source>
        <dbReference type="EMBL" id="TKR63564.1"/>
    </source>
</evidence>
<dbReference type="Proteomes" id="UP000298663">
    <property type="component" value="Unassembled WGS sequence"/>
</dbReference>
<reference evidence="1 2" key="2">
    <citation type="journal article" date="2019" name="G3 (Bethesda)">
        <title>Hybrid Assembly of the Genome of the Entomopathogenic Nematode Steinernema carpocapsae Identifies the X-Chromosome.</title>
        <authorList>
            <person name="Serra L."/>
            <person name="Macchietto M."/>
            <person name="Macias-Munoz A."/>
            <person name="McGill C.J."/>
            <person name="Rodriguez I.M."/>
            <person name="Rodriguez B."/>
            <person name="Murad R."/>
            <person name="Mortazavi A."/>
        </authorList>
    </citation>
    <scope>NUCLEOTIDE SEQUENCE [LARGE SCALE GENOMIC DNA]</scope>
    <source>
        <strain evidence="1 2">ALL</strain>
    </source>
</reference>
<organism evidence="1 2">
    <name type="scientific">Steinernema carpocapsae</name>
    <name type="common">Entomopathogenic nematode</name>
    <dbReference type="NCBI Taxonomy" id="34508"/>
    <lineage>
        <taxon>Eukaryota</taxon>
        <taxon>Metazoa</taxon>
        <taxon>Ecdysozoa</taxon>
        <taxon>Nematoda</taxon>
        <taxon>Chromadorea</taxon>
        <taxon>Rhabditida</taxon>
        <taxon>Tylenchina</taxon>
        <taxon>Panagrolaimomorpha</taxon>
        <taxon>Strongyloidoidea</taxon>
        <taxon>Steinernematidae</taxon>
        <taxon>Steinernema</taxon>
    </lineage>
</organism>
<protein>
    <submittedName>
        <fullName evidence="1">Uncharacterized protein</fullName>
    </submittedName>
</protein>
<comment type="caution">
    <text evidence="1">The sequence shown here is derived from an EMBL/GenBank/DDBJ whole genome shotgun (WGS) entry which is preliminary data.</text>
</comment>
<dbReference type="AlphaFoldDB" id="A0A4U5M458"/>
<name>A0A4U5M458_STECR</name>
<accession>A0A4U5M458</accession>
<dbReference type="OrthoDB" id="10505150at2759"/>
<sequence>MDSVCLKFCSDVLFYLNRNDHVILSQRLSFRWAQSAFEHLCKLKHYNLNFRVDSQGKVGLTFTRKIGIREGSCSMQEYCEMDKKHRRISSITIDGKDMLEEAQNQVEIQPQGFNTLQHYLMQSRCDWDSPALSLKLSDIFLSDQFNFFNKAKAFFGELTISCPKFCDSVEKLLQEHVKSGCLRKLTLLGKWPKTLNVVKIVEPMIVQNQMEMLKAESANLVFGVQIFRQLLEKWRRNPELYGSVTQHGNEVSIREQRRILVNVDFSPYLIEDLIKPNYKILTFIYRMGLREDKSGNFVLVKSVDLPYLYKRMEVLFGDVTSTIDSEFSFVRMAEFAL</sequence>